<gene>
    <name evidence="10" type="ORF">GGR46_002961</name>
</gene>
<dbReference type="Gene3D" id="3.40.50.2300">
    <property type="match status" value="1"/>
</dbReference>
<dbReference type="InterPro" id="IPR027417">
    <property type="entry name" value="P-loop_NTPase"/>
</dbReference>
<dbReference type="SMART" id="SM00448">
    <property type="entry name" value="REC"/>
    <property type="match status" value="1"/>
</dbReference>
<organism evidence="10 11">
    <name type="scientific">Sphingomonas kyeonggiensis</name>
    <dbReference type="NCBI Taxonomy" id="1268553"/>
    <lineage>
        <taxon>Bacteria</taxon>
        <taxon>Pseudomonadati</taxon>
        <taxon>Pseudomonadota</taxon>
        <taxon>Alphaproteobacteria</taxon>
        <taxon>Sphingomonadales</taxon>
        <taxon>Sphingomonadaceae</taxon>
        <taxon>Sphingomonas</taxon>
    </lineage>
</organism>
<dbReference type="RefSeq" id="WP_343058177.1">
    <property type="nucleotide sequence ID" value="NZ_JACIEH010000002.1"/>
</dbReference>
<dbReference type="InterPro" id="IPR025662">
    <property type="entry name" value="Sigma_54_int_dom_ATP-bd_1"/>
</dbReference>
<dbReference type="GO" id="GO:0005524">
    <property type="term" value="F:ATP binding"/>
    <property type="evidence" value="ECO:0007669"/>
    <property type="project" value="UniProtKB-KW"/>
</dbReference>
<dbReference type="InterPro" id="IPR058031">
    <property type="entry name" value="AAA_lid_NorR"/>
</dbReference>
<dbReference type="Gene3D" id="1.10.8.60">
    <property type="match status" value="1"/>
</dbReference>
<dbReference type="InterPro" id="IPR002197">
    <property type="entry name" value="HTH_Fis"/>
</dbReference>
<dbReference type="Pfam" id="PF00158">
    <property type="entry name" value="Sigma54_activat"/>
    <property type="match status" value="1"/>
</dbReference>
<dbReference type="PROSITE" id="PS00675">
    <property type="entry name" value="SIGMA54_INTERACT_1"/>
    <property type="match status" value="1"/>
</dbReference>
<feature type="domain" description="Response regulatory" evidence="9">
    <location>
        <begin position="8"/>
        <end position="122"/>
    </location>
</feature>
<sequence>MTTEAALRIALVEDDADMRASTAQILSLAGYAVDSFALATHALAMIEADYPGVVVSDVRMPHMSGTELLAILQARDATLPVLLLTGHGDVAMAVAALQAGAWDFLTKPFDPDALLAAVARAGTARSLALENRRLKALAGADDMPALIGDSPAIRRLREMIPALADAAIDLYIEGETGTGKEMLARLIHRAGRRARHRFRRVACAGYPDALLDTDLFARAGDGSVVSAHRGTLFLDDVDQASRPLQLRLKALIEERAILGRRPEDAVPIDLRVIATGSDHDRPAVGTMDPALFYRLAGVRLRVPPVRERREDIPLLFAHFAGEEVARLGRDLPPLSEGQRRYLREHDWPGNVREIAHYAVRIVHGVEEIADPHVPDCIDALPMRVAAFEREAIMQAVHATRGDIGAAIERLCIPRKTFYYKVQRLGLDLRALRKAASEPSR</sequence>
<evidence type="ECO:0000256" key="5">
    <source>
        <dbReference type="ARBA" id="ARBA00023015"/>
    </source>
</evidence>
<dbReference type="PANTHER" id="PTHR32071">
    <property type="entry name" value="TRANSCRIPTIONAL REGULATORY PROTEIN"/>
    <property type="match status" value="1"/>
</dbReference>
<dbReference type="InterPro" id="IPR002078">
    <property type="entry name" value="Sigma_54_int"/>
</dbReference>
<evidence type="ECO:0000313" key="11">
    <source>
        <dbReference type="Proteomes" id="UP000557392"/>
    </source>
</evidence>
<evidence type="ECO:0000256" key="4">
    <source>
        <dbReference type="ARBA" id="ARBA00023012"/>
    </source>
</evidence>
<proteinExistence type="predicted"/>
<evidence type="ECO:0000256" key="6">
    <source>
        <dbReference type="ARBA" id="ARBA00023163"/>
    </source>
</evidence>
<evidence type="ECO:0000313" key="10">
    <source>
        <dbReference type="EMBL" id="MBB4099397.1"/>
    </source>
</evidence>
<evidence type="ECO:0000256" key="3">
    <source>
        <dbReference type="ARBA" id="ARBA00022840"/>
    </source>
</evidence>
<dbReference type="InterPro" id="IPR011006">
    <property type="entry name" value="CheY-like_superfamily"/>
</dbReference>
<dbReference type="SUPFAM" id="SSF52540">
    <property type="entry name" value="P-loop containing nucleoside triphosphate hydrolases"/>
    <property type="match status" value="1"/>
</dbReference>
<dbReference type="GO" id="GO:0000160">
    <property type="term" value="P:phosphorelay signal transduction system"/>
    <property type="evidence" value="ECO:0007669"/>
    <property type="project" value="UniProtKB-KW"/>
</dbReference>
<keyword evidence="6" id="KW-0804">Transcription</keyword>
<feature type="modified residue" description="4-aspartylphosphate" evidence="7">
    <location>
        <position position="57"/>
    </location>
</feature>
<dbReference type="Pfam" id="PF02954">
    <property type="entry name" value="HTH_8"/>
    <property type="match status" value="1"/>
</dbReference>
<dbReference type="PROSITE" id="PS50045">
    <property type="entry name" value="SIGMA54_INTERACT_4"/>
    <property type="match status" value="1"/>
</dbReference>
<keyword evidence="2" id="KW-0547">Nucleotide-binding</keyword>
<keyword evidence="5" id="KW-0805">Transcription regulation</keyword>
<accession>A0A7W6NX97</accession>
<dbReference type="SUPFAM" id="SSF52172">
    <property type="entry name" value="CheY-like"/>
    <property type="match status" value="1"/>
</dbReference>
<keyword evidence="4" id="KW-0902">Two-component regulatory system</keyword>
<dbReference type="Proteomes" id="UP000557392">
    <property type="component" value="Unassembled WGS sequence"/>
</dbReference>
<dbReference type="InterPro" id="IPR009057">
    <property type="entry name" value="Homeodomain-like_sf"/>
</dbReference>
<evidence type="ECO:0000259" key="9">
    <source>
        <dbReference type="PROSITE" id="PS50110"/>
    </source>
</evidence>
<dbReference type="Pfam" id="PF00072">
    <property type="entry name" value="Response_reg"/>
    <property type="match status" value="1"/>
</dbReference>
<dbReference type="CDD" id="cd17549">
    <property type="entry name" value="REC_DctD-like"/>
    <property type="match status" value="1"/>
</dbReference>
<dbReference type="PANTHER" id="PTHR32071:SF57">
    <property type="entry name" value="C4-DICARBOXYLATE TRANSPORT TRANSCRIPTIONAL REGULATORY PROTEIN DCTD"/>
    <property type="match status" value="1"/>
</dbReference>
<dbReference type="GO" id="GO:0043565">
    <property type="term" value="F:sequence-specific DNA binding"/>
    <property type="evidence" value="ECO:0007669"/>
    <property type="project" value="InterPro"/>
</dbReference>
<dbReference type="FunFam" id="3.40.50.2300:FF:000018">
    <property type="entry name" value="DNA-binding transcriptional regulator NtrC"/>
    <property type="match status" value="1"/>
</dbReference>
<evidence type="ECO:0000256" key="7">
    <source>
        <dbReference type="PROSITE-ProRule" id="PRU00169"/>
    </source>
</evidence>
<dbReference type="SUPFAM" id="SSF46689">
    <property type="entry name" value="Homeodomain-like"/>
    <property type="match status" value="1"/>
</dbReference>
<evidence type="ECO:0000256" key="1">
    <source>
        <dbReference type="ARBA" id="ARBA00022553"/>
    </source>
</evidence>
<dbReference type="GO" id="GO:0006355">
    <property type="term" value="P:regulation of DNA-templated transcription"/>
    <property type="evidence" value="ECO:0007669"/>
    <property type="project" value="InterPro"/>
</dbReference>
<name>A0A7W6NX97_9SPHN</name>
<keyword evidence="11" id="KW-1185">Reference proteome</keyword>
<evidence type="ECO:0000256" key="2">
    <source>
        <dbReference type="ARBA" id="ARBA00022741"/>
    </source>
</evidence>
<dbReference type="Gene3D" id="1.10.10.60">
    <property type="entry name" value="Homeodomain-like"/>
    <property type="match status" value="1"/>
</dbReference>
<dbReference type="PROSITE" id="PS50110">
    <property type="entry name" value="RESPONSE_REGULATORY"/>
    <property type="match status" value="1"/>
</dbReference>
<dbReference type="InterPro" id="IPR001789">
    <property type="entry name" value="Sig_transdc_resp-reg_receiver"/>
</dbReference>
<dbReference type="EMBL" id="JACIEH010000002">
    <property type="protein sequence ID" value="MBB4099397.1"/>
    <property type="molecule type" value="Genomic_DNA"/>
</dbReference>
<dbReference type="Pfam" id="PF25601">
    <property type="entry name" value="AAA_lid_14"/>
    <property type="match status" value="1"/>
</dbReference>
<dbReference type="Gene3D" id="3.40.50.300">
    <property type="entry name" value="P-loop containing nucleotide triphosphate hydrolases"/>
    <property type="match status" value="1"/>
</dbReference>
<dbReference type="AlphaFoldDB" id="A0A7W6NX97"/>
<evidence type="ECO:0000259" key="8">
    <source>
        <dbReference type="PROSITE" id="PS50045"/>
    </source>
</evidence>
<reference evidence="10 11" key="1">
    <citation type="submission" date="2020-08" db="EMBL/GenBank/DDBJ databases">
        <title>Genomic Encyclopedia of Type Strains, Phase IV (KMG-IV): sequencing the most valuable type-strain genomes for metagenomic binning, comparative biology and taxonomic classification.</title>
        <authorList>
            <person name="Goeker M."/>
        </authorList>
    </citation>
    <scope>NUCLEOTIDE SEQUENCE [LARGE SCALE GENOMIC DNA]</scope>
    <source>
        <strain evidence="10 11">DSM 101806</strain>
    </source>
</reference>
<dbReference type="CDD" id="cd00009">
    <property type="entry name" value="AAA"/>
    <property type="match status" value="1"/>
</dbReference>
<protein>
    <submittedName>
        <fullName evidence="10">Two-component system C4-dicarboxylate transport response regulator DctD</fullName>
    </submittedName>
</protein>
<comment type="caution">
    <text evidence="10">The sequence shown here is derived from an EMBL/GenBank/DDBJ whole genome shotgun (WGS) entry which is preliminary data.</text>
</comment>
<keyword evidence="1 7" id="KW-0597">Phosphoprotein</keyword>
<feature type="domain" description="Sigma-54 factor interaction" evidence="8">
    <location>
        <begin position="146"/>
        <end position="363"/>
    </location>
</feature>
<keyword evidence="3" id="KW-0067">ATP-binding</keyword>